<accession>A0A6L7GRI0</accession>
<dbReference type="InterPro" id="IPR007780">
    <property type="entry name" value="NAD_Glu_DH_bac"/>
</dbReference>
<dbReference type="SUPFAM" id="SSF53223">
    <property type="entry name" value="Aminoacid dehydrogenase-like, N-terminal domain"/>
    <property type="match status" value="1"/>
</dbReference>
<dbReference type="Proteomes" id="UP000475545">
    <property type="component" value="Unassembled WGS sequence"/>
</dbReference>
<dbReference type="GO" id="GO:0006538">
    <property type="term" value="P:L-glutamate catabolic process"/>
    <property type="evidence" value="ECO:0007669"/>
    <property type="project" value="InterPro"/>
</dbReference>
<dbReference type="InterPro" id="IPR049062">
    <property type="entry name" value="NAD_Glu_DH_ACT2"/>
</dbReference>
<dbReference type="Pfam" id="PF21077">
    <property type="entry name" value="GDH_ACT3"/>
    <property type="match status" value="1"/>
</dbReference>
<dbReference type="Pfam" id="PF21073">
    <property type="entry name" value="GDH_HM1"/>
    <property type="match status" value="1"/>
</dbReference>
<dbReference type="PANTHER" id="PTHR43403:SF1">
    <property type="entry name" value="NAD-SPECIFIC GLUTAMATE DEHYDROGENASE"/>
    <property type="match status" value="1"/>
</dbReference>
<dbReference type="InterPro" id="IPR024727">
    <property type="entry name" value="NAD_Glu_DH_N_ACT1"/>
</dbReference>
<dbReference type="InterPro" id="IPR028971">
    <property type="entry name" value="NAD-GDH_cat"/>
</dbReference>
<sequence>MTNVTSLLPQAIARYFSSSSGADDTQLPDPDTFDDEDVARVRRHLEIAERRGEEERLVEVAGTESGGFEVVVVNDDMPLLVEAVLASVEAHDLVVSRIDHPVVQVVRSADGVLADFVSEDPTAVESWIFVVALSRQPDFDAEALRRDLVEVIGRVADVDRDAATMRETLTRLAAECAAAPVGAEGGLLVGDRQEYAHLLEWFSGNHFLPLGYAQVSIDGSDIGRPMGIWCTDTVASDFPVATRQPLLPVVSRVYLETGIQRSDFPTLLQIPAFDNDGVHTGEHRFVGTFTPSGLHQTVLDVPVLRAKVNGVLSRARVDEDSYAGQAMLELLQNYPIVEMFASTDSELSRRIDEMLDAVATRSLRLFVRTDPGGGMASALVYLPRDRYNTQTRLQLQSELLRALGGTAIEYTARVSEMPLALLQVLVRVDADIVRSIGSVDTGSEQHLRMQARLADIIRSWDERVRELGRDAAESTDTSWPDGGVDAVLRMLPSLPDDYKEQRNPREALADLIHVTQLAPGDVTVTLGRVLDDPDADVDESEVTLAGGASEGRDLRTERWTFTLYLCDETATLTDVLPVLHSLGLDVLDEHPYHLVRGDGSSCWAYEFGVRLTEGMTIDMSSLADLESRFTEAFGQLWRRNAEVDAINELVIRCGLDWRSAAMLRAYGRYLRQCGFAYTTTHVAAVLGDHPAVARGLVELFAASFDPDSADDDRRQVALTALRREVGSVISLDADRILSAFAAVVTATSRTNFYVPGDDGGHRAVMSFKLRPREIPQAPQPRPMHEIFVYSPRVEGVHLRFGMVARGGLRWSDRREDFRTEILGLVKAQAVKNAVIVPVGAKGGFVVKRPPAATDDATTDREAQRSEGIACYRAFIAGLLDVTDNIDRQRGTVLPARSVVRRDGDDPYLVVAADKGTASFSDIANDVAADYGFWLGDGFASGGSAGYDHKEMGITARGAWESVKRHFREMGVDTQSQDFTVVGVGDMSGDVFGNGMLLSDHIRLVAAFDHRHVFVDPTPDAATSFGERARLFDLPRSSWADYDPALISRGGGVWSRHQKSIPVSDEMRDALGLDGGVTELSPPELIRAVLLAPVDLLWNGGIGTYIKASSESDADVGDKANDAIRVNGDELRVKVIGEGGNLGVTELGRVEFDLCGGHVNTDAMDNSAGVDCSDHEVNIKILLDAAVSSGDLDADHRTDLLDSMTGEVADLVLADNISQNSELGFCRTYSQERVDVHVRQLADLADTYDVDLHLEALPEPAELRKRFAGDLHRGLTSPELATLMAHVKLATKSDLLVTDLPDNDVFDERLARYFPVPLRTRFGTGIRAHRLRREIVTTTLVNDVVDKAGTTHLFRLREGAGASTEEGVRAYVVASAVFGLDELFERVVHAAAPVTMIDEMTLYARRLLFRASRWLLAFRPQPLAMAAEITRYRTRVTELSALLDSWMGASSALDVDQRVEHYQQAGVPQDLAHDVAIGLHRFCLLDIIDAAEIADYDPVEVGEVYFAVMEHFGIEELLTSVSDLEYGDRWHALARLALRDDMHGALRAITLKILEIGEPDESAGEMIAEWESSQSSRLSRMRTMLTDINDLADPDLATLSVAARQLRSVIR</sequence>
<dbReference type="SUPFAM" id="SSF51735">
    <property type="entry name" value="NAD(P)-binding Rossmann-fold domains"/>
    <property type="match status" value="1"/>
</dbReference>
<dbReference type="InterPro" id="IPR049064">
    <property type="entry name" value="NAD_Glu_DH_ACT3"/>
</dbReference>
<dbReference type="PANTHER" id="PTHR43403">
    <property type="entry name" value="NAD-SPECIFIC GLUTAMATE DEHYDROGENASE"/>
    <property type="match status" value="1"/>
</dbReference>
<evidence type="ECO:0000259" key="5">
    <source>
        <dbReference type="Pfam" id="PF21077"/>
    </source>
</evidence>
<dbReference type="InterPro" id="IPR036291">
    <property type="entry name" value="NAD(P)-bd_dom_sf"/>
</dbReference>
<feature type="domain" description="NAD-glutamate dehydrogenase catalytic" evidence="1">
    <location>
        <begin position="722"/>
        <end position="1222"/>
    </location>
</feature>
<comment type="caution">
    <text evidence="6">The sequence shown here is derived from an EMBL/GenBank/DDBJ whole genome shotgun (WGS) entry which is preliminary data.</text>
</comment>
<organism evidence="6 7">
    <name type="scientific">Gordonia mangrovi</name>
    <dbReference type="NCBI Taxonomy" id="2665643"/>
    <lineage>
        <taxon>Bacteria</taxon>
        <taxon>Bacillati</taxon>
        <taxon>Actinomycetota</taxon>
        <taxon>Actinomycetes</taxon>
        <taxon>Mycobacteriales</taxon>
        <taxon>Gordoniaceae</taxon>
        <taxon>Gordonia</taxon>
    </lineage>
</organism>
<evidence type="ECO:0000259" key="2">
    <source>
        <dbReference type="Pfam" id="PF21074"/>
    </source>
</evidence>
<dbReference type="GO" id="GO:0004352">
    <property type="term" value="F:glutamate dehydrogenase (NAD+) activity"/>
    <property type="evidence" value="ECO:0007669"/>
    <property type="project" value="InterPro"/>
</dbReference>
<dbReference type="InterPro" id="IPR046346">
    <property type="entry name" value="Aminoacid_DH-like_N_sf"/>
</dbReference>
<dbReference type="Pfam" id="PF21078">
    <property type="entry name" value="GDH_HM3"/>
    <property type="match status" value="1"/>
</dbReference>
<dbReference type="InterPro" id="IPR048381">
    <property type="entry name" value="GDH_C"/>
</dbReference>
<dbReference type="EMBL" id="WMBR01000003">
    <property type="protein sequence ID" value="MXP22559.1"/>
    <property type="molecule type" value="Genomic_DNA"/>
</dbReference>
<dbReference type="PIRSF" id="PIRSF036761">
    <property type="entry name" value="GDH_Mll4104"/>
    <property type="match status" value="1"/>
</dbReference>
<evidence type="ECO:0000259" key="4">
    <source>
        <dbReference type="Pfam" id="PF21076"/>
    </source>
</evidence>
<name>A0A6L7GRI0_9ACTN</name>
<evidence type="ECO:0000259" key="3">
    <source>
        <dbReference type="Pfam" id="PF21075"/>
    </source>
</evidence>
<feature type="domain" description="NAD-glutamate dehydrogenase N-terminal ACT1" evidence="3">
    <location>
        <begin position="39"/>
        <end position="148"/>
    </location>
</feature>
<reference evidence="6 7" key="1">
    <citation type="submission" date="2019-11" db="EMBL/GenBank/DDBJ databases">
        <title>Gordonia sp. nov., a novel actinobacterium isolated from mangrove soil in Hainan.</title>
        <authorList>
            <person name="Huang X."/>
            <person name="Xie Y."/>
            <person name="Chu X."/>
            <person name="Xiao K."/>
        </authorList>
    </citation>
    <scope>NUCLEOTIDE SEQUENCE [LARGE SCALE GENOMIC DNA]</scope>
    <source>
        <strain evidence="6 7">HNM0687</strain>
    </source>
</reference>
<dbReference type="RefSeq" id="WP_160902691.1">
    <property type="nucleotide sequence ID" value="NZ_CP102850.1"/>
</dbReference>
<protein>
    <submittedName>
        <fullName evidence="6">NAD-glutamate dehydrogenase</fullName>
    </submittedName>
</protein>
<evidence type="ECO:0000259" key="1">
    <source>
        <dbReference type="Pfam" id="PF05088"/>
    </source>
</evidence>
<gene>
    <name evidence="6" type="ORF">GIY30_14535</name>
</gene>
<dbReference type="Pfam" id="PF21074">
    <property type="entry name" value="GDH_C"/>
    <property type="match status" value="1"/>
</dbReference>
<evidence type="ECO:0000313" key="7">
    <source>
        <dbReference type="Proteomes" id="UP000475545"/>
    </source>
</evidence>
<dbReference type="Pfam" id="PF21076">
    <property type="entry name" value="GDH_ACT2"/>
    <property type="match status" value="1"/>
</dbReference>
<dbReference type="InterPro" id="IPR049059">
    <property type="entry name" value="NAD_Glu_DH_HM1"/>
</dbReference>
<feature type="domain" description="NAD-specific glutamate dehydrogenase C-terminal" evidence="2">
    <location>
        <begin position="1272"/>
        <end position="1606"/>
    </location>
</feature>
<feature type="domain" description="NAD-glutamate dehydrogenase ACT2" evidence="4">
    <location>
        <begin position="364"/>
        <end position="461"/>
    </location>
</feature>
<dbReference type="InterPro" id="IPR049056">
    <property type="entry name" value="NAD_Glu_DH_HM3"/>
</dbReference>
<feature type="domain" description="NAD-glutamate dehydrogenase ACT3" evidence="5">
    <location>
        <begin position="556"/>
        <end position="621"/>
    </location>
</feature>
<evidence type="ECO:0000313" key="6">
    <source>
        <dbReference type="EMBL" id="MXP22559.1"/>
    </source>
</evidence>
<dbReference type="Pfam" id="PF05088">
    <property type="entry name" value="Bac_GDH_CD"/>
    <property type="match status" value="1"/>
</dbReference>
<keyword evidence="7" id="KW-1185">Reference proteome</keyword>
<dbReference type="GO" id="GO:0004069">
    <property type="term" value="F:L-aspartate:2-oxoglutarate aminotransferase activity"/>
    <property type="evidence" value="ECO:0007669"/>
    <property type="project" value="InterPro"/>
</dbReference>
<dbReference type="Pfam" id="PF21075">
    <property type="entry name" value="GDH_ACT1"/>
    <property type="match status" value="1"/>
</dbReference>
<proteinExistence type="predicted"/>